<dbReference type="EMBL" id="JABBGM010000003">
    <property type="protein sequence ID" value="NML93769.1"/>
    <property type="molecule type" value="Genomic_DNA"/>
</dbReference>
<feature type="compositionally biased region" description="Basic and acidic residues" evidence="1">
    <location>
        <begin position="271"/>
        <end position="321"/>
    </location>
</feature>
<dbReference type="AlphaFoldDB" id="A0A7Y0BNU2"/>
<sequence length="362" mass="40285">MNAPAKIEIPSTDIAVVVEQTPEIVLTDKAQRESFYEHIQREVDAFEPDTSTEKGRKAIKSLAYKITRTKTAIDDAGKKLNEEARARINAVDAERRSVKEKLTALATAVRQPLTDWEDFEAERVETCRAIIAGFKASSVVTIEDTEASVRARGGDVWKTELNADLFGEMLPEAEAAKALAIDTLKAAMARLAKEEADRAELDRLRAEQAEREERERAEREAREAEERRAAEEKAAEERRIAAEKAEAERIERAKQEAAEQAQREAAAAAQREIDEANRRAAEAERAAQVERDRIAAEEAERQAEAKRLADEQAAREADQAHRSAVMKAAKEAIMTCGVDEDTAKKIVLLIRAGEVPNVSLRF</sequence>
<feature type="compositionally biased region" description="Basic and acidic residues" evidence="1">
    <location>
        <begin position="209"/>
        <end position="257"/>
    </location>
</feature>
<evidence type="ECO:0008006" key="4">
    <source>
        <dbReference type="Google" id="ProtNLM"/>
    </source>
</evidence>
<feature type="compositionally biased region" description="Low complexity" evidence="1">
    <location>
        <begin position="258"/>
        <end position="270"/>
    </location>
</feature>
<reference evidence="2 3" key="1">
    <citation type="submission" date="2020-04" db="EMBL/GenBank/DDBJ databases">
        <title>Novosphingobium sp. TW-4 isolated from soil.</title>
        <authorList>
            <person name="Dahal R.H."/>
            <person name="Chaudhary D.K."/>
        </authorList>
    </citation>
    <scope>NUCLEOTIDE SEQUENCE [LARGE SCALE GENOMIC DNA]</scope>
    <source>
        <strain evidence="2 3">TW-4</strain>
    </source>
</reference>
<comment type="caution">
    <text evidence="2">The sequence shown here is derived from an EMBL/GenBank/DDBJ whole genome shotgun (WGS) entry which is preliminary data.</text>
</comment>
<keyword evidence="3" id="KW-1185">Reference proteome</keyword>
<accession>A0A7Y0BNU2</accession>
<evidence type="ECO:0000313" key="3">
    <source>
        <dbReference type="Proteomes" id="UP000583556"/>
    </source>
</evidence>
<evidence type="ECO:0000313" key="2">
    <source>
        <dbReference type="EMBL" id="NML93769.1"/>
    </source>
</evidence>
<dbReference type="Proteomes" id="UP000583556">
    <property type="component" value="Unassembled WGS sequence"/>
</dbReference>
<feature type="region of interest" description="Disordered" evidence="1">
    <location>
        <begin position="209"/>
        <end position="322"/>
    </location>
</feature>
<protein>
    <recommendedName>
        <fullName evidence="4">Cell envelope biogenesis protein TolA</fullName>
    </recommendedName>
</protein>
<gene>
    <name evidence="2" type="ORF">HHL27_08830</name>
</gene>
<proteinExistence type="predicted"/>
<organism evidence="2 3">
    <name type="scientific">Novosphingobium olei</name>
    <dbReference type="NCBI Taxonomy" id="2728851"/>
    <lineage>
        <taxon>Bacteria</taxon>
        <taxon>Pseudomonadati</taxon>
        <taxon>Pseudomonadota</taxon>
        <taxon>Alphaproteobacteria</taxon>
        <taxon>Sphingomonadales</taxon>
        <taxon>Sphingomonadaceae</taxon>
        <taxon>Novosphingobium</taxon>
    </lineage>
</organism>
<name>A0A7Y0BNU2_9SPHN</name>
<dbReference type="RefSeq" id="WP_169493034.1">
    <property type="nucleotide sequence ID" value="NZ_JABBGM010000003.1"/>
</dbReference>
<evidence type="ECO:0000256" key="1">
    <source>
        <dbReference type="SAM" id="MobiDB-lite"/>
    </source>
</evidence>